<dbReference type="NCBIfam" id="TIGR02564">
    <property type="entry name" value="cas_Csy1"/>
    <property type="match status" value="1"/>
</dbReference>
<accession>A0ABX3KWH4</accession>
<comment type="caution">
    <text evidence="1">The sequence shown here is derived from an EMBL/GenBank/DDBJ whole genome shotgun (WGS) entry which is preliminary data.</text>
</comment>
<keyword evidence="2" id="KW-1185">Reference proteome</keyword>
<dbReference type="EMBL" id="MLAA01000026">
    <property type="protein sequence ID" value="OOF69514.1"/>
    <property type="molecule type" value="Genomic_DNA"/>
</dbReference>
<protein>
    <submittedName>
        <fullName evidence="1">Type I-F CRISPR-associated protein Csy1</fullName>
    </submittedName>
</protein>
<sequence length="448" mass="51713">MNKVRFAIQQFLIEQNEKKSKNNRKKLESVQNLSDSEQEKLLKKIAKYDEKYQFDTWIENAATVMAKQIYFGTHISRGIHSSSKGDNVNFKGNSTLPAGIIGSQCITELELDANGNAAALPLASFFNILIDTEKGITLKDLLLKDDPELENAFSDNSNCSNQYKKMFQNVLKGNLDNPTTDERNKQILWVNDTDFENNDYTCLIPLYPVSLTNYFYNRLNKLRYAENNKLALINRSKKDSEQHPHCSLRDIAVTVLGGTKPQNVSRLTSSQGGRNYLLPSLPPIFKTSEQIRLTEKQSTIFNRRLAHVCSEGLAMLYSVVEAEKNIYPERDKRKFALNLIIQTVLQQARLIQNNHPDGSGWSKTYNLRESEKCWLDPKRAELDDEENFKHTFDQGNWTADIIHQFGLWVNRCLKWRFKSIQQDFSNPEYHQWCRDIEKAISAQARLNQ</sequence>
<evidence type="ECO:0000313" key="1">
    <source>
        <dbReference type="EMBL" id="OOF69514.1"/>
    </source>
</evidence>
<dbReference type="Proteomes" id="UP000188820">
    <property type="component" value="Unassembled WGS sequence"/>
</dbReference>
<gene>
    <name evidence="1" type="ORF">BKG89_06690</name>
</gene>
<organism evidence="1 2">
    <name type="scientific">Rodentibacter caecimuris</name>
    <dbReference type="NCBI Taxonomy" id="1796644"/>
    <lineage>
        <taxon>Bacteria</taxon>
        <taxon>Pseudomonadati</taxon>
        <taxon>Pseudomonadota</taxon>
        <taxon>Gammaproteobacteria</taxon>
        <taxon>Pasteurellales</taxon>
        <taxon>Pasteurellaceae</taxon>
        <taxon>Rodentibacter</taxon>
    </lineage>
</organism>
<dbReference type="Pfam" id="PF09611">
    <property type="entry name" value="Cas_Csy1"/>
    <property type="match status" value="1"/>
</dbReference>
<dbReference type="RefSeq" id="WP_143533186.1">
    <property type="nucleotide sequence ID" value="NZ_MLAA01000026.1"/>
</dbReference>
<reference evidence="1 2" key="1">
    <citation type="submission" date="2016-10" db="EMBL/GenBank/DDBJ databases">
        <title>Rodentibacter gen. nov. and new species.</title>
        <authorList>
            <person name="Christensen H."/>
        </authorList>
    </citation>
    <scope>NUCLEOTIDE SEQUENCE [LARGE SCALE GENOMIC DNA]</scope>
    <source>
        <strain evidence="1 2">1998236014</strain>
    </source>
</reference>
<dbReference type="InterPro" id="IPR013397">
    <property type="entry name" value="CRISPR-assoc_prot_Csy1"/>
</dbReference>
<proteinExistence type="predicted"/>
<name>A0ABX3KWH4_9PAST</name>
<evidence type="ECO:0000313" key="2">
    <source>
        <dbReference type="Proteomes" id="UP000188820"/>
    </source>
</evidence>